<evidence type="ECO:0000313" key="3">
    <source>
        <dbReference type="Proteomes" id="UP000466345"/>
    </source>
</evidence>
<reference evidence="2 3" key="1">
    <citation type="submission" date="2019-10" db="EMBL/GenBank/DDBJ databases">
        <title>Streptomyces smaragdinus sp. nov. and Streptomyces fabii sp. nov., isolated from the gut of fungus growing-termite Macrotermes natalensis.</title>
        <authorList>
            <person name="Schwitalla J."/>
            <person name="Benndorf R."/>
            <person name="Martin K."/>
            <person name="De Beer W."/>
            <person name="Kaster A.-K."/>
            <person name="Vollmers J."/>
            <person name="Poulsen M."/>
            <person name="Beemelmanns C."/>
        </authorList>
    </citation>
    <scope>NUCLEOTIDE SEQUENCE [LARGE SCALE GENOMIC DNA]</scope>
    <source>
        <strain evidence="2 3">RB5</strain>
    </source>
</reference>
<sequence>MGVHGQWAGYPVAGRGKRFTTGAGTDPGARPRREAR</sequence>
<name>A0A7K0CFB3_9ACTN</name>
<protein>
    <submittedName>
        <fullName evidence="2">Uncharacterized protein</fullName>
    </submittedName>
</protein>
<gene>
    <name evidence="2" type="ORF">SRB5_22900</name>
</gene>
<dbReference type="Proteomes" id="UP000466345">
    <property type="component" value="Unassembled WGS sequence"/>
</dbReference>
<keyword evidence="3" id="KW-1185">Reference proteome</keyword>
<proteinExistence type="predicted"/>
<evidence type="ECO:0000313" key="2">
    <source>
        <dbReference type="EMBL" id="MQY12160.1"/>
    </source>
</evidence>
<dbReference type="EMBL" id="WEGJ01000005">
    <property type="protein sequence ID" value="MQY12160.1"/>
    <property type="molecule type" value="Genomic_DNA"/>
</dbReference>
<dbReference type="AlphaFoldDB" id="A0A7K0CFB3"/>
<accession>A0A7K0CFB3</accession>
<organism evidence="2 3">
    <name type="scientific">Streptomyces smaragdinus</name>
    <dbReference type="NCBI Taxonomy" id="2585196"/>
    <lineage>
        <taxon>Bacteria</taxon>
        <taxon>Bacillati</taxon>
        <taxon>Actinomycetota</taxon>
        <taxon>Actinomycetes</taxon>
        <taxon>Kitasatosporales</taxon>
        <taxon>Streptomycetaceae</taxon>
        <taxon>Streptomyces</taxon>
    </lineage>
</organism>
<evidence type="ECO:0000256" key="1">
    <source>
        <dbReference type="SAM" id="MobiDB-lite"/>
    </source>
</evidence>
<comment type="caution">
    <text evidence="2">The sequence shown here is derived from an EMBL/GenBank/DDBJ whole genome shotgun (WGS) entry which is preliminary data.</text>
</comment>
<feature type="region of interest" description="Disordered" evidence="1">
    <location>
        <begin position="1"/>
        <end position="36"/>
    </location>
</feature>